<dbReference type="InParanoid" id="A0A2H3D040"/>
<evidence type="ECO:0000313" key="2">
    <source>
        <dbReference type="Proteomes" id="UP000217790"/>
    </source>
</evidence>
<dbReference type="AlphaFoldDB" id="A0A2H3D040"/>
<dbReference type="EMBL" id="KZ293700">
    <property type="protein sequence ID" value="PBK84118.1"/>
    <property type="molecule type" value="Genomic_DNA"/>
</dbReference>
<keyword evidence="2" id="KW-1185">Reference proteome</keyword>
<organism evidence="1 2">
    <name type="scientific">Armillaria gallica</name>
    <name type="common">Bulbous honey fungus</name>
    <name type="synonym">Armillaria bulbosa</name>
    <dbReference type="NCBI Taxonomy" id="47427"/>
    <lineage>
        <taxon>Eukaryota</taxon>
        <taxon>Fungi</taxon>
        <taxon>Dikarya</taxon>
        <taxon>Basidiomycota</taxon>
        <taxon>Agaricomycotina</taxon>
        <taxon>Agaricomycetes</taxon>
        <taxon>Agaricomycetidae</taxon>
        <taxon>Agaricales</taxon>
        <taxon>Marasmiineae</taxon>
        <taxon>Physalacriaceae</taxon>
        <taxon>Armillaria</taxon>
    </lineage>
</organism>
<proteinExistence type="predicted"/>
<reference evidence="2" key="1">
    <citation type="journal article" date="2017" name="Nat. Ecol. Evol.">
        <title>Genome expansion and lineage-specific genetic innovations in the forest pathogenic fungi Armillaria.</title>
        <authorList>
            <person name="Sipos G."/>
            <person name="Prasanna A.N."/>
            <person name="Walter M.C."/>
            <person name="O'Connor E."/>
            <person name="Balint B."/>
            <person name="Krizsan K."/>
            <person name="Kiss B."/>
            <person name="Hess J."/>
            <person name="Varga T."/>
            <person name="Slot J."/>
            <person name="Riley R."/>
            <person name="Boka B."/>
            <person name="Rigling D."/>
            <person name="Barry K."/>
            <person name="Lee J."/>
            <person name="Mihaltcheva S."/>
            <person name="LaButti K."/>
            <person name="Lipzen A."/>
            <person name="Waldron R."/>
            <person name="Moloney N.M."/>
            <person name="Sperisen C."/>
            <person name="Kredics L."/>
            <person name="Vagvoelgyi C."/>
            <person name="Patrignani A."/>
            <person name="Fitzpatrick D."/>
            <person name="Nagy I."/>
            <person name="Doyle S."/>
            <person name="Anderson J.B."/>
            <person name="Grigoriev I.V."/>
            <person name="Gueldener U."/>
            <person name="Muensterkoetter M."/>
            <person name="Nagy L.G."/>
        </authorList>
    </citation>
    <scope>NUCLEOTIDE SEQUENCE [LARGE SCALE GENOMIC DNA]</scope>
    <source>
        <strain evidence="2">Ar21-2</strain>
    </source>
</reference>
<protein>
    <submittedName>
        <fullName evidence="1">Uncharacterized protein</fullName>
    </submittedName>
</protein>
<sequence>MIWRTYNRIMAPVILNTRKRRMYATLSGYSNACRLGSMIFQPRTRPMFLHFGRKLLRLQDTDRDVSTARTHKINCVECSTTGRGAHINEIVPPSLISDTPQRLLLCTILLPRLDRRLLMTPIRPRNLRGYDESLWGNTHLSYILGSLYQSRNDTVDKRKLSQRQIWRPHRISRQRIYVHDSLSLETCHGDKQRVASWDLVSVDRRSSAGMVEFVSVFRACLRCI</sequence>
<dbReference type="Proteomes" id="UP000217790">
    <property type="component" value="Unassembled WGS sequence"/>
</dbReference>
<name>A0A2H3D040_ARMGA</name>
<evidence type="ECO:0000313" key="1">
    <source>
        <dbReference type="EMBL" id="PBK84118.1"/>
    </source>
</evidence>
<gene>
    <name evidence="1" type="ORF">ARMGADRAFT_610949</name>
</gene>
<accession>A0A2H3D040</accession>